<feature type="region of interest" description="Disordered" evidence="1">
    <location>
        <begin position="132"/>
        <end position="164"/>
    </location>
</feature>
<dbReference type="EMBL" id="CAJVPP010000040">
    <property type="protein sequence ID" value="CAG8436687.1"/>
    <property type="molecule type" value="Genomic_DNA"/>
</dbReference>
<dbReference type="AlphaFoldDB" id="A0A9N8V1W9"/>
<reference evidence="2" key="1">
    <citation type="submission" date="2021-06" db="EMBL/GenBank/DDBJ databases">
        <authorList>
            <person name="Kallberg Y."/>
            <person name="Tangrot J."/>
            <person name="Rosling A."/>
        </authorList>
    </citation>
    <scope>NUCLEOTIDE SEQUENCE</scope>
    <source>
        <strain evidence="2">87-6 pot B 2015</strain>
    </source>
</reference>
<evidence type="ECO:0000256" key="1">
    <source>
        <dbReference type="SAM" id="MobiDB-lite"/>
    </source>
</evidence>
<name>A0A9N8V1W9_FUNMO</name>
<dbReference type="SUPFAM" id="SSF47095">
    <property type="entry name" value="HMG-box"/>
    <property type="match status" value="1"/>
</dbReference>
<dbReference type="Proteomes" id="UP000789375">
    <property type="component" value="Unassembled WGS sequence"/>
</dbReference>
<keyword evidence="3" id="KW-1185">Reference proteome</keyword>
<organism evidence="2 3">
    <name type="scientific">Funneliformis mosseae</name>
    <name type="common">Endomycorrhizal fungus</name>
    <name type="synonym">Glomus mosseae</name>
    <dbReference type="NCBI Taxonomy" id="27381"/>
    <lineage>
        <taxon>Eukaryota</taxon>
        <taxon>Fungi</taxon>
        <taxon>Fungi incertae sedis</taxon>
        <taxon>Mucoromycota</taxon>
        <taxon>Glomeromycotina</taxon>
        <taxon>Glomeromycetes</taxon>
        <taxon>Glomerales</taxon>
        <taxon>Glomeraceae</taxon>
        <taxon>Funneliformis</taxon>
    </lineage>
</organism>
<comment type="caution">
    <text evidence="2">The sequence shown here is derived from an EMBL/GenBank/DDBJ whole genome shotgun (WGS) entry which is preliminary data.</text>
</comment>
<evidence type="ECO:0000313" key="3">
    <source>
        <dbReference type="Proteomes" id="UP000789375"/>
    </source>
</evidence>
<accession>A0A9N8V1W9</accession>
<sequence length="317" mass="36072">MSEQQIQGLFSFNDINGDVEFQPNLLSITNFVVDKTNYPIVSLPFPPVIEPKDLIIKKKSLQENPDGKPTRAPNAFIIYRKAYVKATRDQGYSLPMTLISSMASASWDRENVVVKEEYKRIAKETHKLIKEMYPKKSNRRKRKDKWNLVSFQDKSTDNNETNLPENKFKNVQKLTQTSMTTNVPDLLLTPSTPISIASSSSSRSSPNLSDITESSPILQQQSTPILTNNNQEQISEEYLNDELNNVNLPNSFQEYLNQPINDFSEMYSDLTFDGLFDISTIDGLIKRNNPRSSSLDMTLAEAFGIINSENFDLGFEF</sequence>
<proteinExistence type="predicted"/>
<feature type="compositionally biased region" description="Polar residues" evidence="1">
    <location>
        <begin position="149"/>
        <end position="164"/>
    </location>
</feature>
<feature type="compositionally biased region" description="Low complexity" evidence="1">
    <location>
        <begin position="195"/>
        <end position="211"/>
    </location>
</feature>
<dbReference type="InterPro" id="IPR036910">
    <property type="entry name" value="HMG_box_dom_sf"/>
</dbReference>
<protein>
    <submittedName>
        <fullName evidence="2">10736_t:CDS:1</fullName>
    </submittedName>
</protein>
<gene>
    <name evidence="2" type="ORF">FMOSSE_LOCUS430</name>
</gene>
<dbReference type="Gene3D" id="1.10.30.10">
    <property type="entry name" value="High mobility group box domain"/>
    <property type="match status" value="1"/>
</dbReference>
<evidence type="ECO:0000313" key="2">
    <source>
        <dbReference type="EMBL" id="CAG8436687.1"/>
    </source>
</evidence>
<feature type="region of interest" description="Disordered" evidence="1">
    <location>
        <begin position="195"/>
        <end position="225"/>
    </location>
</feature>
<feature type="compositionally biased region" description="Polar residues" evidence="1">
    <location>
        <begin position="212"/>
        <end position="225"/>
    </location>
</feature>